<feature type="domain" description="Transposase IS200-like" evidence="1">
    <location>
        <begin position="1"/>
        <end position="67"/>
    </location>
</feature>
<dbReference type="InterPro" id="IPR002686">
    <property type="entry name" value="Transposase_17"/>
</dbReference>
<comment type="caution">
    <text evidence="2">The sequence shown here is derived from an EMBL/GenBank/DDBJ whole genome shotgun (WGS) entry which is preliminary data.</text>
</comment>
<dbReference type="EMBL" id="BARS01036959">
    <property type="protein sequence ID" value="GAG20877.1"/>
    <property type="molecule type" value="Genomic_DNA"/>
</dbReference>
<protein>
    <recommendedName>
        <fullName evidence="1">Transposase IS200-like domain-containing protein</fullName>
    </recommendedName>
</protein>
<dbReference type="AlphaFoldDB" id="X0WCE3"/>
<dbReference type="PANTHER" id="PTHR34322">
    <property type="entry name" value="TRANSPOSASE, Y1_TNP DOMAIN-CONTAINING"/>
    <property type="match status" value="1"/>
</dbReference>
<name>X0WCE3_9ZZZZ</name>
<accession>X0WCE3</accession>
<dbReference type="SMART" id="SM01321">
    <property type="entry name" value="Y1_Tnp"/>
    <property type="match status" value="1"/>
</dbReference>
<dbReference type="PANTHER" id="PTHR34322:SF2">
    <property type="entry name" value="TRANSPOSASE IS200-LIKE DOMAIN-CONTAINING PROTEIN"/>
    <property type="match status" value="1"/>
</dbReference>
<sequence length="159" mass="18429">MTNHYHLLIETIDPTLSRGMRQLNGVYTQAFNRYHKQVGHLFQGRFKAIVVEKEGYLLELARYVVLNPVRAHMVQTAKDYRWSSYRATAGLAEKPEFLTTDWLLEQLTFSRSRAERAYRRFVSQGANASPWEQIRGQIYLGSDSFIDSLPQADDSLLEV</sequence>
<dbReference type="InterPro" id="IPR036515">
    <property type="entry name" value="Transposase_17_sf"/>
</dbReference>
<dbReference type="GO" id="GO:0004803">
    <property type="term" value="F:transposase activity"/>
    <property type="evidence" value="ECO:0007669"/>
    <property type="project" value="InterPro"/>
</dbReference>
<dbReference type="GO" id="GO:0003677">
    <property type="term" value="F:DNA binding"/>
    <property type="evidence" value="ECO:0007669"/>
    <property type="project" value="InterPro"/>
</dbReference>
<proteinExistence type="predicted"/>
<organism evidence="2">
    <name type="scientific">marine sediment metagenome</name>
    <dbReference type="NCBI Taxonomy" id="412755"/>
    <lineage>
        <taxon>unclassified sequences</taxon>
        <taxon>metagenomes</taxon>
        <taxon>ecological metagenomes</taxon>
    </lineage>
</organism>
<dbReference type="GO" id="GO:0006313">
    <property type="term" value="P:DNA transposition"/>
    <property type="evidence" value="ECO:0007669"/>
    <property type="project" value="InterPro"/>
</dbReference>
<evidence type="ECO:0000313" key="2">
    <source>
        <dbReference type="EMBL" id="GAG20877.1"/>
    </source>
</evidence>
<feature type="non-terminal residue" evidence="2">
    <location>
        <position position="159"/>
    </location>
</feature>
<dbReference type="Gene3D" id="3.30.70.1290">
    <property type="entry name" value="Transposase IS200-like"/>
    <property type="match status" value="1"/>
</dbReference>
<dbReference type="SUPFAM" id="SSF143422">
    <property type="entry name" value="Transposase IS200-like"/>
    <property type="match status" value="1"/>
</dbReference>
<gene>
    <name evidence="2" type="ORF">S01H1_56734</name>
</gene>
<evidence type="ECO:0000259" key="1">
    <source>
        <dbReference type="SMART" id="SM01321"/>
    </source>
</evidence>
<reference evidence="2" key="1">
    <citation type="journal article" date="2014" name="Front. Microbiol.">
        <title>High frequency of phylogenetically diverse reductive dehalogenase-homologous genes in deep subseafloor sedimentary metagenomes.</title>
        <authorList>
            <person name="Kawai M."/>
            <person name="Futagami T."/>
            <person name="Toyoda A."/>
            <person name="Takaki Y."/>
            <person name="Nishi S."/>
            <person name="Hori S."/>
            <person name="Arai W."/>
            <person name="Tsubouchi T."/>
            <person name="Morono Y."/>
            <person name="Uchiyama I."/>
            <person name="Ito T."/>
            <person name="Fujiyama A."/>
            <person name="Inagaki F."/>
            <person name="Takami H."/>
        </authorList>
    </citation>
    <scope>NUCLEOTIDE SEQUENCE</scope>
    <source>
        <strain evidence="2">Expedition CK06-06</strain>
    </source>
</reference>